<keyword evidence="3" id="KW-1185">Reference proteome</keyword>
<accession>A0AAD1XGN1</accession>
<evidence type="ECO:0000313" key="3">
    <source>
        <dbReference type="Proteomes" id="UP001295684"/>
    </source>
</evidence>
<name>A0AAD1XGN1_EUPCR</name>
<evidence type="ECO:0000256" key="1">
    <source>
        <dbReference type="SAM" id="Phobius"/>
    </source>
</evidence>
<dbReference type="EMBL" id="CAMPGE010013134">
    <property type="protein sequence ID" value="CAI2371877.1"/>
    <property type="molecule type" value="Genomic_DNA"/>
</dbReference>
<feature type="transmembrane region" description="Helical" evidence="1">
    <location>
        <begin position="37"/>
        <end position="58"/>
    </location>
</feature>
<feature type="transmembrane region" description="Helical" evidence="1">
    <location>
        <begin position="79"/>
        <end position="101"/>
    </location>
</feature>
<keyword evidence="1" id="KW-1133">Transmembrane helix</keyword>
<protein>
    <submittedName>
        <fullName evidence="2">Uncharacterized protein</fullName>
    </submittedName>
</protein>
<dbReference type="Proteomes" id="UP001295684">
    <property type="component" value="Unassembled WGS sequence"/>
</dbReference>
<keyword evidence="1" id="KW-0812">Transmembrane</keyword>
<dbReference type="AlphaFoldDB" id="A0AAD1XGN1"/>
<evidence type="ECO:0000313" key="2">
    <source>
        <dbReference type="EMBL" id="CAI2371877.1"/>
    </source>
</evidence>
<proteinExistence type="predicted"/>
<keyword evidence="1" id="KW-0472">Membrane</keyword>
<sequence>MNASARFLLTLFVKRHFWFYWLCCSLSKSFWQRLCGFGSFCHFCCFRCFCFYATSFANRVKLRFIRDFSRNHKLYLPQYCFDCTWFTIYYIFNVIPMYLIIDPFEHFFIKHCPVVILISSGTHCRIIVQLHIFRKVVMYNFCHKDTIREISGNIFI</sequence>
<gene>
    <name evidence="2" type="ORF">ECRASSUSDP1_LOCUS13202</name>
</gene>
<comment type="caution">
    <text evidence="2">The sequence shown here is derived from an EMBL/GenBank/DDBJ whole genome shotgun (WGS) entry which is preliminary data.</text>
</comment>
<organism evidence="2 3">
    <name type="scientific">Euplotes crassus</name>
    <dbReference type="NCBI Taxonomy" id="5936"/>
    <lineage>
        <taxon>Eukaryota</taxon>
        <taxon>Sar</taxon>
        <taxon>Alveolata</taxon>
        <taxon>Ciliophora</taxon>
        <taxon>Intramacronucleata</taxon>
        <taxon>Spirotrichea</taxon>
        <taxon>Hypotrichia</taxon>
        <taxon>Euplotida</taxon>
        <taxon>Euplotidae</taxon>
        <taxon>Moneuplotes</taxon>
    </lineage>
</organism>
<reference evidence="2" key="1">
    <citation type="submission" date="2023-07" db="EMBL/GenBank/DDBJ databases">
        <authorList>
            <consortium name="AG Swart"/>
            <person name="Singh M."/>
            <person name="Singh A."/>
            <person name="Seah K."/>
            <person name="Emmerich C."/>
        </authorList>
    </citation>
    <scope>NUCLEOTIDE SEQUENCE</scope>
    <source>
        <strain evidence="2">DP1</strain>
    </source>
</reference>